<dbReference type="AlphaFoldDB" id="A0A1M5XGL5"/>
<feature type="transmembrane region" description="Helical" evidence="3">
    <location>
        <begin position="33"/>
        <end position="50"/>
    </location>
</feature>
<dbReference type="Pfam" id="PF01368">
    <property type="entry name" value="DHH"/>
    <property type="match status" value="1"/>
</dbReference>
<keyword evidence="2" id="KW-0464">Manganese</keyword>
<dbReference type="InterPro" id="IPR043128">
    <property type="entry name" value="Rev_trsase/Diguanyl_cyclase"/>
</dbReference>
<dbReference type="STRING" id="1121316.SAMN02745207_03636"/>
<feature type="binding site" evidence="2">
    <location>
        <position position="427"/>
    </location>
    <ligand>
        <name>Mn(2+)</name>
        <dbReference type="ChEBI" id="CHEBI:29035"/>
        <label>2</label>
    </ligand>
</feature>
<comment type="subcellular location">
    <subcellularLocation>
        <location evidence="1">Cell membrane</location>
    </subcellularLocation>
</comment>
<name>A0A1M5XGL5_9CLOT</name>
<proteinExistence type="inferred from homology"/>
<sequence>MKNKFQLEFNRLYLVFLGVLVGILFILENYIIASISSIILVVLIIFNIYIDKRKKSEFQKFIDDFSSKMDIATKNTLMNIPYPLIICNLQGNILWYNDEFKSNFEPNQLMGNNVGDIIHEFSAKEVFIEKEKKYKYVNIEKRYFEVTAKLLETKIKSEKDSLFLIYLNDKTYEVNLYKDKEAAKNGVVLIDVDNLEDVLKVTEEDSIPLLIAEIERKIKAYSQKNNAVYLKYSHSKYMLIVQEKDIENEIQNKFEILENIKELKFGNSISVTLSIGIGRGGITPYENQQFAISAMELALSRGGDQSVVKTKDHLEFFGGKSKEIEKRSRVKVRVISNAVKSIIKESNNVFIMGHMNPDLDFFGAAVGLSRAVKMLGKKCFIIIDENSNSLKNALNELNKEEEYNGLIITSEKCFKIKDKESILIILDVNAKGYVQNLDLVNSFSKKIVIDHHRKAPNSIEDNMICYIEPYASSTCELITEILQYIVEDLHLKIKPIEVNLLLAGMSVDTKNFYFKTGVRTFQTAAYLKRMGADSSRVKKLLWTNLEGYKNKAKVIESVKIVDGIALAKCPVEMNDNILAAQVADELLNISGVRASFVLIKINEDVLISGRSFGDISVQIILESLGGGGHFTIAGTKINNVSLEKAEEMLKLEINKYLKEGVY</sequence>
<feature type="binding site" evidence="2">
    <location>
        <position position="354"/>
    </location>
    <ligand>
        <name>Mn(2+)</name>
        <dbReference type="ChEBI" id="CHEBI:29035"/>
        <label>1</label>
    </ligand>
</feature>
<dbReference type="InterPro" id="IPR000160">
    <property type="entry name" value="GGDEF_dom"/>
</dbReference>
<dbReference type="EC" id="3.1.4.-" evidence="1"/>
<reference evidence="5 6" key="1">
    <citation type="submission" date="2016-11" db="EMBL/GenBank/DDBJ databases">
        <authorList>
            <person name="Jaros S."/>
            <person name="Januszkiewicz K."/>
            <person name="Wedrychowicz H."/>
        </authorList>
    </citation>
    <scope>NUCLEOTIDE SEQUENCE [LARGE SCALE GENOMIC DNA]</scope>
    <source>
        <strain evidence="5 6">DSM 8605</strain>
    </source>
</reference>
<feature type="binding site" evidence="2">
    <location>
        <position position="508"/>
    </location>
    <ligand>
        <name>Mn(2+)</name>
        <dbReference type="ChEBI" id="CHEBI:29035"/>
        <label>2</label>
    </ligand>
</feature>
<dbReference type="PROSITE" id="PS50887">
    <property type="entry name" value="GGDEF"/>
    <property type="match status" value="1"/>
</dbReference>
<dbReference type="GO" id="GO:0046872">
    <property type="term" value="F:metal ion binding"/>
    <property type="evidence" value="ECO:0007669"/>
    <property type="project" value="UniProtKB-KW"/>
</dbReference>
<gene>
    <name evidence="5" type="ORF">SAMN02745207_03636</name>
</gene>
<evidence type="ECO:0000256" key="3">
    <source>
        <dbReference type="SAM" id="Phobius"/>
    </source>
</evidence>
<feature type="domain" description="GGDEF" evidence="4">
    <location>
        <begin position="183"/>
        <end position="311"/>
    </location>
</feature>
<evidence type="ECO:0000313" key="5">
    <source>
        <dbReference type="EMBL" id="SHH98926.1"/>
    </source>
</evidence>
<dbReference type="EMBL" id="FQXM01000029">
    <property type="protein sequence ID" value="SHH98926.1"/>
    <property type="molecule type" value="Genomic_DNA"/>
</dbReference>
<evidence type="ECO:0000256" key="2">
    <source>
        <dbReference type="PIRSR" id="PIRSR026583-50"/>
    </source>
</evidence>
<comment type="cofactor">
    <cofactor evidence="2">
        <name>Mn(2+)</name>
        <dbReference type="ChEBI" id="CHEBI:29035"/>
    </cofactor>
    <text evidence="2">For phosphodiesterase activity, probably binds 2 Mn(2+) per subunit.</text>
</comment>
<feature type="binding site" evidence="2">
    <location>
        <position position="451"/>
    </location>
    <ligand>
        <name>Mn(2+)</name>
        <dbReference type="ChEBI" id="CHEBI:29035"/>
        <label>2</label>
    </ligand>
</feature>
<dbReference type="Gene3D" id="3.30.70.270">
    <property type="match status" value="1"/>
</dbReference>
<evidence type="ECO:0000256" key="1">
    <source>
        <dbReference type="PIRNR" id="PIRNR026583"/>
    </source>
</evidence>
<dbReference type="InterPro" id="IPR038763">
    <property type="entry name" value="DHH_sf"/>
</dbReference>
<dbReference type="InterPro" id="IPR000014">
    <property type="entry name" value="PAS"/>
</dbReference>
<feature type="binding site" evidence="2">
    <location>
        <position position="358"/>
    </location>
    <ligand>
        <name>Mn(2+)</name>
        <dbReference type="ChEBI" id="CHEBI:29035"/>
        <label>1</label>
    </ligand>
</feature>
<comment type="function">
    <text evidence="1">Has phosphodiesterase (PDE) activity against cyclic-di-AMP (c-di-AMP).</text>
</comment>
<comment type="similarity">
    <text evidence="1">Belongs to the GdpP/PdeA phosphodiesterase family.</text>
</comment>
<dbReference type="OrthoDB" id="9759476at2"/>
<dbReference type="GO" id="GO:0106409">
    <property type="term" value="F:cyclic-di-AMP phosphodiesterase activity"/>
    <property type="evidence" value="ECO:0007669"/>
    <property type="project" value="RHEA"/>
</dbReference>
<dbReference type="PIRSF" id="PIRSF026583">
    <property type="entry name" value="YybT"/>
    <property type="match status" value="1"/>
</dbReference>
<dbReference type="GO" id="GO:0003676">
    <property type="term" value="F:nucleic acid binding"/>
    <property type="evidence" value="ECO:0007669"/>
    <property type="project" value="UniProtKB-UniRule"/>
</dbReference>
<dbReference type="InterPro" id="IPR003156">
    <property type="entry name" value="DHHA1_dom"/>
</dbReference>
<keyword evidence="3" id="KW-0812">Transmembrane</keyword>
<keyword evidence="1" id="KW-1003">Cell membrane</keyword>
<organism evidence="5 6">
    <name type="scientific">Clostridium grantii DSM 8605</name>
    <dbReference type="NCBI Taxonomy" id="1121316"/>
    <lineage>
        <taxon>Bacteria</taxon>
        <taxon>Bacillati</taxon>
        <taxon>Bacillota</taxon>
        <taxon>Clostridia</taxon>
        <taxon>Eubacteriales</taxon>
        <taxon>Clostridiaceae</taxon>
        <taxon>Clostridium</taxon>
    </lineage>
</organism>
<feature type="transmembrane region" description="Helical" evidence="3">
    <location>
        <begin position="12"/>
        <end position="27"/>
    </location>
</feature>
<dbReference type="Gene3D" id="3.30.450.20">
    <property type="entry name" value="PAS domain"/>
    <property type="match status" value="1"/>
</dbReference>
<dbReference type="FunFam" id="3.90.1640.10:FF:000002">
    <property type="entry name" value="Cyclic-di-AMP phosphodiesterase"/>
    <property type="match status" value="1"/>
</dbReference>
<comment type="catalytic activity">
    <reaction evidence="1">
        <text>3',3'-c-di-AMP + H2O = 5'-O-phosphonoadenylyl-(3'-&gt;5')-adenosine + H(+)</text>
        <dbReference type="Rhea" id="RHEA:54420"/>
        <dbReference type="ChEBI" id="CHEBI:15377"/>
        <dbReference type="ChEBI" id="CHEBI:15378"/>
        <dbReference type="ChEBI" id="CHEBI:71500"/>
        <dbReference type="ChEBI" id="CHEBI:138171"/>
    </reaction>
</comment>
<dbReference type="InterPro" id="IPR051319">
    <property type="entry name" value="Oligoribo/pAp-PDE_c-di-AMP_PDE"/>
</dbReference>
<dbReference type="PANTHER" id="PTHR47618">
    <property type="entry name" value="BIFUNCTIONAL OLIGORIBONUCLEASE AND PAP PHOSPHATASE NRNA"/>
    <property type="match status" value="1"/>
</dbReference>
<dbReference type="Pfam" id="PF02272">
    <property type="entry name" value="DHHA1"/>
    <property type="match status" value="1"/>
</dbReference>
<keyword evidence="3" id="KW-1133">Transmembrane helix</keyword>
<dbReference type="Gene3D" id="3.90.1640.10">
    <property type="entry name" value="inorganic pyrophosphatase (n-terminal core)"/>
    <property type="match status" value="1"/>
</dbReference>
<dbReference type="Pfam" id="PF24898">
    <property type="entry name" value="GGDEF_GdpP"/>
    <property type="match status" value="1"/>
</dbReference>
<feature type="binding site" evidence="2">
    <location>
        <position position="360"/>
    </location>
    <ligand>
        <name>Mn(2+)</name>
        <dbReference type="ChEBI" id="CHEBI:29035"/>
        <label>2</label>
    </ligand>
</feature>
<dbReference type="GO" id="GO:0016787">
    <property type="term" value="F:hydrolase activity"/>
    <property type="evidence" value="ECO:0007669"/>
    <property type="project" value="UniProtKB-UniRule"/>
</dbReference>
<protein>
    <recommendedName>
        <fullName evidence="1">Cyclic-di-AMP phosphodiesterase</fullName>
        <ecNumber evidence="1">3.1.4.-</ecNumber>
    </recommendedName>
</protein>
<dbReference type="CDD" id="cd00130">
    <property type="entry name" value="PAS"/>
    <property type="match status" value="1"/>
</dbReference>
<dbReference type="InterPro" id="IPR001667">
    <property type="entry name" value="DDH_dom"/>
</dbReference>
<keyword evidence="1 3" id="KW-0472">Membrane</keyword>
<keyword evidence="1" id="KW-0378">Hydrolase</keyword>
<dbReference type="Gene3D" id="3.10.310.30">
    <property type="match status" value="1"/>
</dbReference>
<dbReference type="SUPFAM" id="SSF64182">
    <property type="entry name" value="DHH phosphoesterases"/>
    <property type="match status" value="1"/>
</dbReference>
<evidence type="ECO:0000313" key="6">
    <source>
        <dbReference type="Proteomes" id="UP000184447"/>
    </source>
</evidence>
<dbReference type="GO" id="GO:0005886">
    <property type="term" value="C:plasma membrane"/>
    <property type="evidence" value="ECO:0007669"/>
    <property type="project" value="UniProtKB-SubCell"/>
</dbReference>
<keyword evidence="2" id="KW-0479">Metal-binding</keyword>
<dbReference type="InterPro" id="IPR014528">
    <property type="entry name" value="GdpP/PdeA"/>
</dbReference>
<dbReference type="RefSeq" id="WP_073340339.1">
    <property type="nucleotide sequence ID" value="NZ_FQXM01000029.1"/>
</dbReference>
<feature type="binding site" evidence="2">
    <location>
        <position position="427"/>
    </location>
    <ligand>
        <name>Mn(2+)</name>
        <dbReference type="ChEBI" id="CHEBI:29035"/>
        <label>1</label>
    </ligand>
</feature>
<dbReference type="PANTHER" id="PTHR47618:SF2">
    <property type="entry name" value="CYCLIC-DI-AMP PHOSPHODIESTERASE GDPP"/>
    <property type="match status" value="1"/>
</dbReference>
<keyword evidence="6" id="KW-1185">Reference proteome</keyword>
<dbReference type="Proteomes" id="UP000184447">
    <property type="component" value="Unassembled WGS sequence"/>
</dbReference>
<accession>A0A1M5XGL5</accession>
<evidence type="ECO:0000259" key="4">
    <source>
        <dbReference type="PROSITE" id="PS50887"/>
    </source>
</evidence>